<dbReference type="EMBL" id="DRMS01000466">
    <property type="protein sequence ID" value="HFC93579.1"/>
    <property type="molecule type" value="Genomic_DNA"/>
</dbReference>
<name>A0A7V2T4Z1_LEUMU</name>
<proteinExistence type="predicted"/>
<dbReference type="AlphaFoldDB" id="A0A7V2T4Z1"/>
<organism evidence="2">
    <name type="scientific">Leucothrix mucor</name>
    <dbReference type="NCBI Taxonomy" id="45248"/>
    <lineage>
        <taxon>Bacteria</taxon>
        <taxon>Pseudomonadati</taxon>
        <taxon>Pseudomonadota</taxon>
        <taxon>Gammaproteobacteria</taxon>
        <taxon>Thiotrichales</taxon>
        <taxon>Thiotrichaceae</taxon>
        <taxon>Leucothrix</taxon>
    </lineage>
</organism>
<accession>A0A7V2T4Z1</accession>
<dbReference type="Proteomes" id="UP000885750">
    <property type="component" value="Unassembled WGS sequence"/>
</dbReference>
<comment type="caution">
    <text evidence="2">The sequence shown here is derived from an EMBL/GenBank/DDBJ whole genome shotgun (WGS) entry which is preliminary data.</text>
</comment>
<protein>
    <submittedName>
        <fullName evidence="2">Uncharacterized protein</fullName>
    </submittedName>
</protein>
<feature type="signal peptide" evidence="1">
    <location>
        <begin position="1"/>
        <end position="20"/>
    </location>
</feature>
<evidence type="ECO:0000256" key="1">
    <source>
        <dbReference type="SAM" id="SignalP"/>
    </source>
</evidence>
<gene>
    <name evidence="2" type="ORF">ENJ51_12290</name>
</gene>
<feature type="chain" id="PRO_5031043663" evidence="1">
    <location>
        <begin position="21"/>
        <end position="170"/>
    </location>
</feature>
<evidence type="ECO:0000313" key="2">
    <source>
        <dbReference type="EMBL" id="HFC93579.1"/>
    </source>
</evidence>
<sequence length="170" mass="19135">MFLTTIVLILSYITFNTAQANQYITSNWYPTIWKVKNDPNLRDAYYATTFTLMQDLYSYDTYGAFNPDTAVDDVWVYGNVGVNAIADELYYWGYNAVVVQLGNSDYLHLGDIIEVVKNGVPVDLVVVSDFAGWDSQLQNYAGVFYDPTTATEASAMITSWVGAYAVVRNY</sequence>
<keyword evidence="1" id="KW-0732">Signal</keyword>
<reference evidence="2" key="1">
    <citation type="journal article" date="2020" name="mSystems">
        <title>Genome- and Community-Level Interaction Insights into Carbon Utilization and Element Cycling Functions of Hydrothermarchaeota in Hydrothermal Sediment.</title>
        <authorList>
            <person name="Zhou Z."/>
            <person name="Liu Y."/>
            <person name="Xu W."/>
            <person name="Pan J."/>
            <person name="Luo Z.H."/>
            <person name="Li M."/>
        </authorList>
    </citation>
    <scope>NUCLEOTIDE SEQUENCE [LARGE SCALE GENOMIC DNA]</scope>
    <source>
        <strain evidence="2">HyVt-493</strain>
    </source>
</reference>